<evidence type="ECO:0000313" key="4">
    <source>
        <dbReference type="Proteomes" id="UP001331761"/>
    </source>
</evidence>
<keyword evidence="2" id="KW-0472">Membrane</keyword>
<comment type="caution">
    <text evidence="3">The sequence shown here is derived from an EMBL/GenBank/DDBJ whole genome shotgun (WGS) entry which is preliminary data.</text>
</comment>
<organism evidence="3 4">
    <name type="scientific">Trichostrongylus colubriformis</name>
    <name type="common">Black scour worm</name>
    <dbReference type="NCBI Taxonomy" id="6319"/>
    <lineage>
        <taxon>Eukaryota</taxon>
        <taxon>Metazoa</taxon>
        <taxon>Ecdysozoa</taxon>
        <taxon>Nematoda</taxon>
        <taxon>Chromadorea</taxon>
        <taxon>Rhabditida</taxon>
        <taxon>Rhabditina</taxon>
        <taxon>Rhabditomorpha</taxon>
        <taxon>Strongyloidea</taxon>
        <taxon>Trichostrongylidae</taxon>
        <taxon>Trichostrongylus</taxon>
    </lineage>
</organism>
<evidence type="ECO:0000313" key="3">
    <source>
        <dbReference type="EMBL" id="KAK5968979.1"/>
    </source>
</evidence>
<feature type="compositionally biased region" description="Basic and acidic residues" evidence="1">
    <location>
        <begin position="100"/>
        <end position="123"/>
    </location>
</feature>
<keyword evidence="2" id="KW-0812">Transmembrane</keyword>
<dbReference type="AlphaFoldDB" id="A0AAN8F473"/>
<sequence length="193" mass="21403">MPAVITEQSTVLESLHLVVVLLSTSLFLPTTIFIFCLKNSRQKPGASPPGNDTHNVAPDEDRKKKNVETNEKKNAEKVSEENVKTGAHSATPRKNQNATPKKERTNATSERKMHERIQLEKTAHSRMAATQPSAEPDWKQESKLTAKPRNKKTADGKALDRSEDGSDTLKSVESIQNPAEGVQDRKTLKVNLK</sequence>
<gene>
    <name evidence="3" type="ORF">GCK32_008831</name>
</gene>
<protein>
    <submittedName>
        <fullName evidence="3">Uncharacterized protein</fullName>
    </submittedName>
</protein>
<feature type="compositionally biased region" description="Basic and acidic residues" evidence="1">
    <location>
        <begin position="152"/>
        <end position="164"/>
    </location>
</feature>
<dbReference type="EMBL" id="WIXE01020766">
    <property type="protein sequence ID" value="KAK5968979.1"/>
    <property type="molecule type" value="Genomic_DNA"/>
</dbReference>
<proteinExistence type="predicted"/>
<evidence type="ECO:0000256" key="1">
    <source>
        <dbReference type="SAM" id="MobiDB-lite"/>
    </source>
</evidence>
<feature type="region of interest" description="Disordered" evidence="1">
    <location>
        <begin position="41"/>
        <end position="193"/>
    </location>
</feature>
<dbReference type="Proteomes" id="UP001331761">
    <property type="component" value="Unassembled WGS sequence"/>
</dbReference>
<evidence type="ECO:0000256" key="2">
    <source>
        <dbReference type="SAM" id="Phobius"/>
    </source>
</evidence>
<feature type="transmembrane region" description="Helical" evidence="2">
    <location>
        <begin position="15"/>
        <end position="37"/>
    </location>
</feature>
<keyword evidence="4" id="KW-1185">Reference proteome</keyword>
<feature type="compositionally biased region" description="Polar residues" evidence="1">
    <location>
        <begin position="168"/>
        <end position="177"/>
    </location>
</feature>
<name>A0AAN8F473_TRICO</name>
<keyword evidence="2" id="KW-1133">Transmembrane helix</keyword>
<reference evidence="3 4" key="1">
    <citation type="submission" date="2019-10" db="EMBL/GenBank/DDBJ databases">
        <title>Assembly and Annotation for the nematode Trichostrongylus colubriformis.</title>
        <authorList>
            <person name="Martin J."/>
        </authorList>
    </citation>
    <scope>NUCLEOTIDE SEQUENCE [LARGE SCALE GENOMIC DNA]</scope>
    <source>
        <strain evidence="3">G859</strain>
        <tissue evidence="3">Whole worm</tissue>
    </source>
</reference>
<feature type="compositionally biased region" description="Basic and acidic residues" evidence="1">
    <location>
        <begin position="57"/>
        <end position="83"/>
    </location>
</feature>
<accession>A0AAN8F473</accession>